<dbReference type="EMBL" id="AJWY01001404">
    <property type="protein sequence ID" value="EKC79829.1"/>
    <property type="molecule type" value="Genomic_DNA"/>
</dbReference>
<sequence>RYQEVAQTLNVLDYDTYFSMTETLLSGNYVEALLSFDNVLARGFSGQTFMAGLNRHLRDLLVARNEPSLRLLEFTGTLMERYRTQAAACPPEFLFRRHIAAHGPRRQNQAIVQPTAARRTGTDEDRRSRSKKNKPRRSRKSSVAGTGSDRPRAIRTGPSAIDTTDGSRARSSTGYG</sequence>
<dbReference type="AlphaFoldDB" id="K1UIH0"/>
<dbReference type="SUPFAM" id="SSF48019">
    <property type="entry name" value="post-AAA+ oligomerization domain-like"/>
    <property type="match status" value="1"/>
</dbReference>
<feature type="non-terminal residue" evidence="2">
    <location>
        <position position="1"/>
    </location>
</feature>
<evidence type="ECO:0000256" key="1">
    <source>
        <dbReference type="SAM" id="MobiDB-lite"/>
    </source>
</evidence>
<protein>
    <submittedName>
        <fullName evidence="2">DNA polymerase III subunit gamma/tau</fullName>
    </submittedName>
</protein>
<reference evidence="2" key="1">
    <citation type="journal article" date="2013" name="Environ. Microbiol.">
        <title>Microbiota from the distal guts of lean and obese adolescents exhibit partial functional redundancy besides clear differences in community structure.</title>
        <authorList>
            <person name="Ferrer M."/>
            <person name="Ruiz A."/>
            <person name="Lanza F."/>
            <person name="Haange S.B."/>
            <person name="Oberbach A."/>
            <person name="Till H."/>
            <person name="Bargiela R."/>
            <person name="Campoy C."/>
            <person name="Segura M.T."/>
            <person name="Richter M."/>
            <person name="von Bergen M."/>
            <person name="Seifert J."/>
            <person name="Suarez A."/>
        </authorList>
    </citation>
    <scope>NUCLEOTIDE SEQUENCE</scope>
</reference>
<feature type="region of interest" description="Disordered" evidence="1">
    <location>
        <begin position="104"/>
        <end position="176"/>
    </location>
</feature>
<feature type="compositionally biased region" description="Polar residues" evidence="1">
    <location>
        <begin position="161"/>
        <end position="176"/>
    </location>
</feature>
<dbReference type="GO" id="GO:0003677">
    <property type="term" value="F:DNA binding"/>
    <property type="evidence" value="ECO:0007669"/>
    <property type="project" value="InterPro"/>
</dbReference>
<accession>K1UIH0</accession>
<dbReference type="GO" id="GO:0006260">
    <property type="term" value="P:DNA replication"/>
    <property type="evidence" value="ECO:0007669"/>
    <property type="project" value="InterPro"/>
</dbReference>
<proteinExistence type="predicted"/>
<dbReference type="InterPro" id="IPR008921">
    <property type="entry name" value="DNA_pol3_clamp-load_cplx_C"/>
</dbReference>
<name>K1UIH0_9ZZZZ</name>
<organism evidence="2">
    <name type="scientific">human gut metagenome</name>
    <dbReference type="NCBI Taxonomy" id="408170"/>
    <lineage>
        <taxon>unclassified sequences</taxon>
        <taxon>metagenomes</taxon>
        <taxon>organismal metagenomes</taxon>
    </lineage>
</organism>
<comment type="caution">
    <text evidence="2">The sequence shown here is derived from an EMBL/GenBank/DDBJ whole genome shotgun (WGS) entry which is preliminary data.</text>
</comment>
<gene>
    <name evidence="2" type="ORF">LEA_02029</name>
</gene>
<feature type="non-terminal residue" evidence="2">
    <location>
        <position position="176"/>
    </location>
</feature>
<evidence type="ECO:0000313" key="2">
    <source>
        <dbReference type="EMBL" id="EKC79829.1"/>
    </source>
</evidence>
<feature type="compositionally biased region" description="Basic residues" evidence="1">
    <location>
        <begin position="128"/>
        <end position="140"/>
    </location>
</feature>